<gene>
    <name evidence="3" type="ORF">FOMPIDRAFT_94533</name>
</gene>
<dbReference type="Proteomes" id="UP000015241">
    <property type="component" value="Unassembled WGS sequence"/>
</dbReference>
<proteinExistence type="predicted"/>
<evidence type="ECO:0000313" key="3">
    <source>
        <dbReference type="EMBL" id="EPS92710.1"/>
    </source>
</evidence>
<reference evidence="3 4" key="1">
    <citation type="journal article" date="2012" name="Science">
        <title>The Paleozoic origin of enzymatic lignin decomposition reconstructed from 31 fungal genomes.</title>
        <authorList>
            <person name="Floudas D."/>
            <person name="Binder M."/>
            <person name="Riley R."/>
            <person name="Barry K."/>
            <person name="Blanchette R.A."/>
            <person name="Henrissat B."/>
            <person name="Martinez A.T."/>
            <person name="Otillar R."/>
            <person name="Spatafora J.W."/>
            <person name="Yadav J.S."/>
            <person name="Aerts A."/>
            <person name="Benoit I."/>
            <person name="Boyd A."/>
            <person name="Carlson A."/>
            <person name="Copeland A."/>
            <person name="Coutinho P.M."/>
            <person name="de Vries R.P."/>
            <person name="Ferreira P."/>
            <person name="Findley K."/>
            <person name="Foster B."/>
            <person name="Gaskell J."/>
            <person name="Glotzer D."/>
            <person name="Gorecki P."/>
            <person name="Heitman J."/>
            <person name="Hesse C."/>
            <person name="Hori C."/>
            <person name="Igarashi K."/>
            <person name="Jurgens J.A."/>
            <person name="Kallen N."/>
            <person name="Kersten P."/>
            <person name="Kohler A."/>
            <person name="Kuees U."/>
            <person name="Kumar T.K.A."/>
            <person name="Kuo A."/>
            <person name="LaButti K."/>
            <person name="Larrondo L.F."/>
            <person name="Lindquist E."/>
            <person name="Ling A."/>
            <person name="Lombard V."/>
            <person name="Lucas S."/>
            <person name="Lundell T."/>
            <person name="Martin R."/>
            <person name="McLaughlin D.J."/>
            <person name="Morgenstern I."/>
            <person name="Morin E."/>
            <person name="Murat C."/>
            <person name="Nagy L.G."/>
            <person name="Nolan M."/>
            <person name="Ohm R.A."/>
            <person name="Patyshakuliyeva A."/>
            <person name="Rokas A."/>
            <person name="Ruiz-Duenas F.J."/>
            <person name="Sabat G."/>
            <person name="Salamov A."/>
            <person name="Samejima M."/>
            <person name="Schmutz J."/>
            <person name="Slot J.C."/>
            <person name="St John F."/>
            <person name="Stenlid J."/>
            <person name="Sun H."/>
            <person name="Sun S."/>
            <person name="Syed K."/>
            <person name="Tsang A."/>
            <person name="Wiebenga A."/>
            <person name="Young D."/>
            <person name="Pisabarro A."/>
            <person name="Eastwood D.C."/>
            <person name="Martin F."/>
            <person name="Cullen D."/>
            <person name="Grigoriev I.V."/>
            <person name="Hibbett D.S."/>
        </authorList>
    </citation>
    <scope>NUCLEOTIDE SEQUENCE</scope>
    <source>
        <strain evidence="4">FP-58527</strain>
    </source>
</reference>
<dbReference type="AlphaFoldDB" id="S8ESN4"/>
<protein>
    <submittedName>
        <fullName evidence="3">Uncharacterized protein</fullName>
    </submittedName>
</protein>
<dbReference type="InParanoid" id="S8ESN4"/>
<evidence type="ECO:0000256" key="1">
    <source>
        <dbReference type="SAM" id="MobiDB-lite"/>
    </source>
</evidence>
<feature type="compositionally biased region" description="Low complexity" evidence="1">
    <location>
        <begin position="61"/>
        <end position="74"/>
    </location>
</feature>
<feature type="region of interest" description="Disordered" evidence="1">
    <location>
        <begin position="44"/>
        <end position="74"/>
    </location>
</feature>
<accession>S8ESN4</accession>
<evidence type="ECO:0000313" key="4">
    <source>
        <dbReference type="Proteomes" id="UP000015241"/>
    </source>
</evidence>
<name>S8ESN4_FOMSC</name>
<keyword evidence="2" id="KW-1133">Transmembrane helix</keyword>
<organism evidence="3 4">
    <name type="scientific">Fomitopsis schrenkii</name>
    <name type="common">Brown rot fungus</name>
    <dbReference type="NCBI Taxonomy" id="2126942"/>
    <lineage>
        <taxon>Eukaryota</taxon>
        <taxon>Fungi</taxon>
        <taxon>Dikarya</taxon>
        <taxon>Basidiomycota</taxon>
        <taxon>Agaricomycotina</taxon>
        <taxon>Agaricomycetes</taxon>
        <taxon>Polyporales</taxon>
        <taxon>Fomitopsis</taxon>
    </lineage>
</organism>
<dbReference type="EMBL" id="KE504381">
    <property type="protein sequence ID" value="EPS92710.1"/>
    <property type="molecule type" value="Genomic_DNA"/>
</dbReference>
<keyword evidence="2" id="KW-0472">Membrane</keyword>
<sequence length="108" mass="11663">MSFAAVSARINTDSVFHSGIVVTVVCGLVVSSLSLLYALGFRPKRDADHRSPSTRPAPACSHSYSSVSGSSRRSSLGLQMCSDLQNCIDSCTTESEGRELRFRAHEPR</sequence>
<feature type="transmembrane region" description="Helical" evidence="2">
    <location>
        <begin position="20"/>
        <end position="41"/>
    </location>
</feature>
<evidence type="ECO:0000256" key="2">
    <source>
        <dbReference type="SAM" id="Phobius"/>
    </source>
</evidence>
<dbReference type="HOGENOM" id="CLU_2197024_0_0_1"/>
<keyword evidence="2" id="KW-0812">Transmembrane</keyword>
<keyword evidence="4" id="KW-1185">Reference proteome</keyword>